<dbReference type="SUPFAM" id="SSF51445">
    <property type="entry name" value="(Trans)glycosidases"/>
    <property type="match status" value="1"/>
</dbReference>
<evidence type="ECO:0008006" key="4">
    <source>
        <dbReference type="Google" id="ProtNLM"/>
    </source>
</evidence>
<evidence type="ECO:0000256" key="1">
    <source>
        <dbReference type="SAM" id="SignalP"/>
    </source>
</evidence>
<feature type="chain" id="PRO_5022797424" description="GH18 domain-containing protein" evidence="1">
    <location>
        <begin position="26"/>
        <end position="290"/>
    </location>
</feature>
<feature type="signal peptide" evidence="1">
    <location>
        <begin position="1"/>
        <end position="25"/>
    </location>
</feature>
<sequence length="290" mass="30585">MKASAARIAAAVALVGASLAPAGAGLPSPLAMPFLCLERCNSTSAEIHATIAQVGATSAMLGGVATERYNLGEGGRLVVGSDLTDSLPLLRAAGWPSDAPIIAMVSSYPYPPQFATWMREVFADPQPFVEQLVSEASQHGIAGFNIDWEPLSSTVQPGDAAAYAKFLGALGRALAPHGLSVTVDVATWSPLWSFPDLNATALPFIDGIMSMSTYTDSQGSWDHHLAEAIDAFGASGKLIVGLETTRINGTAYPEAQLRQRFDALKEAGMRRVGLWRAPVPSEWDSFLKGL</sequence>
<comment type="caution">
    <text evidence="2">The sequence shown here is derived from an EMBL/GenBank/DDBJ whole genome shotgun (WGS) entry which is preliminary data.</text>
</comment>
<evidence type="ECO:0000313" key="3">
    <source>
        <dbReference type="Proteomes" id="UP000322899"/>
    </source>
</evidence>
<keyword evidence="1" id="KW-0732">Signal</keyword>
<name>A0A5A8E9A5_CAFRO</name>
<dbReference type="AlphaFoldDB" id="A0A5A8E9A5"/>
<dbReference type="InterPro" id="IPR017853">
    <property type="entry name" value="GH"/>
</dbReference>
<dbReference type="Gene3D" id="3.20.20.80">
    <property type="entry name" value="Glycosidases"/>
    <property type="match status" value="1"/>
</dbReference>
<dbReference type="EMBL" id="VLTO01000046">
    <property type="protein sequence ID" value="KAA0172560.1"/>
    <property type="molecule type" value="Genomic_DNA"/>
</dbReference>
<organism evidence="2 3">
    <name type="scientific">Cafeteria roenbergensis</name>
    <name type="common">Marine flagellate</name>
    <dbReference type="NCBI Taxonomy" id="33653"/>
    <lineage>
        <taxon>Eukaryota</taxon>
        <taxon>Sar</taxon>
        <taxon>Stramenopiles</taxon>
        <taxon>Bigyra</taxon>
        <taxon>Opalozoa</taxon>
        <taxon>Bicosoecida</taxon>
        <taxon>Cafeteriaceae</taxon>
        <taxon>Cafeteria</taxon>
    </lineage>
</organism>
<accession>A0A5A8E9A5</accession>
<evidence type="ECO:0000313" key="2">
    <source>
        <dbReference type="EMBL" id="KAA0172560.1"/>
    </source>
</evidence>
<reference evidence="2 3" key="1">
    <citation type="submission" date="2019-07" db="EMBL/GenBank/DDBJ databases">
        <title>Genomes of Cafeteria roenbergensis.</title>
        <authorList>
            <person name="Fischer M.G."/>
            <person name="Hackl T."/>
            <person name="Roman M."/>
        </authorList>
    </citation>
    <scope>NUCLEOTIDE SEQUENCE [LARGE SCALE GENOMIC DNA]</scope>
    <source>
        <strain evidence="2 3">E4-10P</strain>
    </source>
</reference>
<protein>
    <recommendedName>
        <fullName evidence="4">GH18 domain-containing protein</fullName>
    </recommendedName>
</protein>
<dbReference type="Proteomes" id="UP000322899">
    <property type="component" value="Unassembled WGS sequence"/>
</dbReference>
<dbReference type="OrthoDB" id="15244at2759"/>
<proteinExistence type="predicted"/>
<gene>
    <name evidence="2" type="ORF">FNF27_05915</name>
</gene>